<sequence>MAINFNQNLETSISNFAIEDRLKSQFNLFREWLIHEHQASSFAEIADLTNLPISTLYRLEKAKVKKPTWALYSKVIRFMGNISDEKKTSKDLILITKQVVDFINSPLPTFLKSNKIGTYTFKLWDKTIHNAQSRISEFGPTSQILWSIPAHKVIDLYLTLINNNEINRILQCSKSISENEAKDTNYIFDLLSTFLARTARLSPKEIFDDFGVDRSMLIRWKNIVEYKDISGAKNISFAGKLLLFQNK</sequence>
<comment type="caution">
    <text evidence="1">The sequence shown here is derived from an EMBL/GenBank/DDBJ whole genome shotgun (WGS) entry which is preliminary data.</text>
</comment>
<organism evidence="1 2">
    <name type="scientific">Weissella muntiaci</name>
    <dbReference type="NCBI Taxonomy" id="2508881"/>
    <lineage>
        <taxon>Bacteria</taxon>
        <taxon>Bacillati</taxon>
        <taxon>Bacillota</taxon>
        <taxon>Bacilli</taxon>
        <taxon>Lactobacillales</taxon>
        <taxon>Lactobacillaceae</taxon>
        <taxon>Weissella</taxon>
    </lineage>
</organism>
<dbReference type="RefSeq" id="WP_148622018.1">
    <property type="nucleotide sequence ID" value="NZ_SDGZ01000008.1"/>
</dbReference>
<dbReference type="EMBL" id="SDGZ01000008">
    <property type="protein sequence ID" value="TYC50546.1"/>
    <property type="molecule type" value="Genomic_DNA"/>
</dbReference>
<dbReference type="Proteomes" id="UP000371977">
    <property type="component" value="Unassembled WGS sequence"/>
</dbReference>
<protein>
    <submittedName>
        <fullName evidence="1">Uncharacterized protein</fullName>
    </submittedName>
</protein>
<accession>A0A6C2CAF2</accession>
<evidence type="ECO:0000313" key="1">
    <source>
        <dbReference type="EMBL" id="TYC50546.1"/>
    </source>
</evidence>
<name>A0A6C2CAF2_9LACO</name>
<evidence type="ECO:0000313" key="2">
    <source>
        <dbReference type="Proteomes" id="UP000371977"/>
    </source>
</evidence>
<reference evidence="1 2" key="1">
    <citation type="submission" date="2019-01" db="EMBL/GenBank/DDBJ databases">
        <title>Weissella sp. nov., a novel lactic acid bacterium isolated from animal feces.</title>
        <authorList>
            <person name="Wang L.-T."/>
        </authorList>
    </citation>
    <scope>NUCLEOTIDE SEQUENCE [LARGE SCALE GENOMIC DNA]</scope>
    <source>
        <strain evidence="1 2">8H-2</strain>
    </source>
</reference>
<gene>
    <name evidence="1" type="ORF">ESZ50_02435</name>
</gene>
<dbReference type="AlphaFoldDB" id="A0A6C2CAF2"/>
<keyword evidence="2" id="KW-1185">Reference proteome</keyword>
<proteinExistence type="predicted"/>